<evidence type="ECO:0000256" key="1">
    <source>
        <dbReference type="ARBA" id="ARBA00004141"/>
    </source>
</evidence>
<feature type="transmembrane region" description="Helical" evidence="6">
    <location>
        <begin position="283"/>
        <end position="302"/>
    </location>
</feature>
<evidence type="ECO:0000256" key="6">
    <source>
        <dbReference type="SAM" id="Phobius"/>
    </source>
</evidence>
<evidence type="ECO:0000313" key="8">
    <source>
        <dbReference type="EMBL" id="QUS37308.1"/>
    </source>
</evidence>
<dbReference type="AlphaFoldDB" id="A0A8J8MW93"/>
<evidence type="ECO:0000256" key="5">
    <source>
        <dbReference type="ARBA" id="ARBA00023136"/>
    </source>
</evidence>
<feature type="transmembrane region" description="Helical" evidence="6">
    <location>
        <begin position="258"/>
        <end position="277"/>
    </location>
</feature>
<name>A0A8J8MW93_9RHOB</name>
<keyword evidence="9" id="KW-1185">Reference proteome</keyword>
<organism evidence="8 9">
    <name type="scientific">Falsirhodobacter algicola</name>
    <dbReference type="NCBI Taxonomy" id="2692330"/>
    <lineage>
        <taxon>Bacteria</taxon>
        <taxon>Pseudomonadati</taxon>
        <taxon>Pseudomonadota</taxon>
        <taxon>Alphaproteobacteria</taxon>
        <taxon>Rhodobacterales</taxon>
        <taxon>Paracoccaceae</taxon>
        <taxon>Falsirhodobacter</taxon>
    </lineage>
</organism>
<dbReference type="EMBL" id="CP047292">
    <property type="protein sequence ID" value="QUS37308.1"/>
    <property type="molecule type" value="Genomic_DNA"/>
</dbReference>
<feature type="transmembrane region" description="Helical" evidence="6">
    <location>
        <begin position="196"/>
        <end position="216"/>
    </location>
</feature>
<feature type="transmembrane region" description="Helical" evidence="6">
    <location>
        <begin position="102"/>
        <end position="122"/>
    </location>
</feature>
<feature type="transmembrane region" description="Helical" evidence="6">
    <location>
        <begin position="78"/>
        <end position="96"/>
    </location>
</feature>
<dbReference type="InterPro" id="IPR037185">
    <property type="entry name" value="EmrE-like"/>
</dbReference>
<geneLocation type="plasmid" evidence="8 9">
    <name>unnamed3</name>
</geneLocation>
<feature type="transmembrane region" description="Helical" evidence="6">
    <location>
        <begin position="228"/>
        <end position="246"/>
    </location>
</feature>
<keyword evidence="4 6" id="KW-1133">Transmembrane helix</keyword>
<dbReference type="SUPFAM" id="SSF103481">
    <property type="entry name" value="Multidrug resistance efflux transporter EmrE"/>
    <property type="match status" value="2"/>
</dbReference>
<gene>
    <name evidence="8" type="ORF">GR316_13085</name>
</gene>
<keyword evidence="5 6" id="KW-0472">Membrane</keyword>
<evidence type="ECO:0000256" key="3">
    <source>
        <dbReference type="ARBA" id="ARBA00022692"/>
    </source>
</evidence>
<protein>
    <submittedName>
        <fullName evidence="8">EamA family transporter</fullName>
    </submittedName>
</protein>
<evidence type="ECO:0000256" key="2">
    <source>
        <dbReference type="ARBA" id="ARBA00007362"/>
    </source>
</evidence>
<feature type="transmembrane region" description="Helical" evidence="6">
    <location>
        <begin position="12"/>
        <end position="29"/>
    </location>
</feature>
<dbReference type="GO" id="GO:0016020">
    <property type="term" value="C:membrane"/>
    <property type="evidence" value="ECO:0007669"/>
    <property type="project" value="UniProtKB-SubCell"/>
</dbReference>
<comment type="subcellular location">
    <subcellularLocation>
        <location evidence="1">Membrane</location>
        <topology evidence="1">Multi-pass membrane protein</topology>
    </subcellularLocation>
</comment>
<proteinExistence type="inferred from homology"/>
<comment type="similarity">
    <text evidence="2">Belongs to the EamA transporter family.</text>
</comment>
<dbReference type="Pfam" id="PF00892">
    <property type="entry name" value="EamA"/>
    <property type="match status" value="1"/>
</dbReference>
<evidence type="ECO:0000313" key="9">
    <source>
        <dbReference type="Proteomes" id="UP000679284"/>
    </source>
</evidence>
<feature type="transmembrane region" description="Helical" evidence="6">
    <location>
        <begin position="134"/>
        <end position="152"/>
    </location>
</feature>
<keyword evidence="8" id="KW-0614">Plasmid</keyword>
<evidence type="ECO:0000256" key="4">
    <source>
        <dbReference type="ARBA" id="ARBA00022989"/>
    </source>
</evidence>
<dbReference type="KEGG" id="fap:GR316_13085"/>
<keyword evidence="3 6" id="KW-0812">Transmembrane</keyword>
<feature type="transmembrane region" description="Helical" evidence="6">
    <location>
        <begin position="164"/>
        <end position="184"/>
    </location>
</feature>
<sequence length="318" mass="31352">MNLGAAIPATDGAARARGIAAVLVASALWGTTGTVAALAPGVAAATMGAAAMGVGGLLQALRAAPDMARSAPQLRRHAGILPLAALAVAVYPLAFYSSMRAAGVIVGTAVSIGSAPLFSALVEMVADGLRPGRRWLAGALMGIAGITLLTAGGHGTAGAGTGHAALGVGLGLVAGLTYALYSWIAGRAMRAGLPGGATMGTIFGGGGLLLMPVLLLTGGPLLASWGNAAAGLWMALGPMFLGYVCFGHGLARIRASEATTLTLTEPVIAALLAMAVLHERLSGPAWVGVALVAGCMLCIALPQRRLAAGNVRHPAPRP</sequence>
<evidence type="ECO:0000259" key="7">
    <source>
        <dbReference type="Pfam" id="PF00892"/>
    </source>
</evidence>
<reference evidence="8" key="1">
    <citation type="submission" date="2020-01" db="EMBL/GenBank/DDBJ databases">
        <authorList>
            <person name="Yang Y."/>
            <person name="Kwon Y.M."/>
        </authorList>
    </citation>
    <scope>NUCLEOTIDE SEQUENCE</scope>
    <source>
        <strain evidence="8">PG104</strain>
        <plasmid evidence="8">unnamed3</plasmid>
    </source>
</reference>
<feature type="domain" description="EamA" evidence="7">
    <location>
        <begin position="166"/>
        <end position="298"/>
    </location>
</feature>
<dbReference type="Proteomes" id="UP000679284">
    <property type="component" value="Plasmid unnamed3"/>
</dbReference>
<dbReference type="RefSeq" id="WP_211785488.1">
    <property type="nucleotide sequence ID" value="NZ_CP047292.1"/>
</dbReference>
<dbReference type="Gene3D" id="1.10.3730.20">
    <property type="match status" value="1"/>
</dbReference>
<accession>A0A8J8MW93</accession>
<dbReference type="InterPro" id="IPR050638">
    <property type="entry name" value="AA-Vitamin_Transporters"/>
</dbReference>
<dbReference type="InterPro" id="IPR000620">
    <property type="entry name" value="EamA_dom"/>
</dbReference>
<feature type="transmembrane region" description="Helical" evidence="6">
    <location>
        <begin position="35"/>
        <end position="58"/>
    </location>
</feature>
<dbReference type="PANTHER" id="PTHR32322:SF2">
    <property type="entry name" value="EAMA DOMAIN-CONTAINING PROTEIN"/>
    <property type="match status" value="1"/>
</dbReference>
<dbReference type="PANTHER" id="PTHR32322">
    <property type="entry name" value="INNER MEMBRANE TRANSPORTER"/>
    <property type="match status" value="1"/>
</dbReference>